<gene>
    <name evidence="1" type="ORF">CE91St7_42010</name>
    <name evidence="2" type="ORF">E1J06_12755</name>
</gene>
<dbReference type="KEGG" id="bdo:EL88_12210"/>
<dbReference type="EMBL" id="SLTX01000001">
    <property type="protein sequence ID" value="TDB08188.1"/>
    <property type="molecule type" value="Genomic_DNA"/>
</dbReference>
<reference evidence="1" key="2">
    <citation type="submission" date="2022-01" db="EMBL/GenBank/DDBJ databases">
        <title>Novel bile acid biosynthetic pathways are enriched in the microbiome of centenarians.</title>
        <authorList>
            <person name="Sato Y."/>
            <person name="Atarashi K."/>
            <person name="Plichta R.D."/>
            <person name="Arai Y."/>
            <person name="Sasajima S."/>
            <person name="Kearney M.S."/>
            <person name="Suda W."/>
            <person name="Takeshita K."/>
            <person name="Sasaki T."/>
            <person name="Okamoto S."/>
            <person name="Skelly N.A."/>
            <person name="Okamura Y."/>
            <person name="Vlamakis H."/>
            <person name="Li Y."/>
            <person name="Tanoue T."/>
            <person name="Takei H."/>
            <person name="Nittono H."/>
            <person name="Narushima S."/>
            <person name="Irie J."/>
            <person name="Itoh H."/>
            <person name="Moriya K."/>
            <person name="Sugiura Y."/>
            <person name="Suematsu M."/>
            <person name="Moritoki N."/>
            <person name="Shibata S."/>
            <person name="Littman R.D."/>
            <person name="Fischbach A.M."/>
            <person name="Uwamino Y."/>
            <person name="Inoue T."/>
            <person name="Honda A."/>
            <person name="Hattori M."/>
            <person name="Murai T."/>
            <person name="Xavier J.R."/>
            <person name="Hirose N."/>
            <person name="Honda K."/>
        </authorList>
    </citation>
    <scope>NUCLEOTIDE SEQUENCE</scope>
    <source>
        <strain evidence="1">CE91-St7</strain>
    </source>
</reference>
<sequence>MVALLISYYTTEQCYSRVTGTQDKELTFISDATHSKIYYVPEYVGTAVRGGMEFFDKEL</sequence>
<dbReference type="RefSeq" id="WP_032940449.1">
    <property type="nucleotide sequence ID" value="NZ_BQOA01000001.1"/>
</dbReference>
<evidence type="ECO:0000313" key="3">
    <source>
        <dbReference type="Proteomes" id="UP000294834"/>
    </source>
</evidence>
<proteinExistence type="predicted"/>
<name>A0AA37KK82_9BACT</name>
<dbReference type="Proteomes" id="UP001055104">
    <property type="component" value="Unassembled WGS sequence"/>
</dbReference>
<dbReference type="EMBL" id="BQOB01000001">
    <property type="protein sequence ID" value="GKH83317.1"/>
    <property type="molecule type" value="Genomic_DNA"/>
</dbReference>
<evidence type="ECO:0000313" key="4">
    <source>
        <dbReference type="Proteomes" id="UP001055104"/>
    </source>
</evidence>
<reference evidence="2 3" key="1">
    <citation type="journal article" date="2019" name="Nat. Microbiol.">
        <title>Genomic variation and strain-specific functional adaptation in the human gut microbiome during early life.</title>
        <authorList>
            <person name="Vatanen T."/>
            <person name="Plichta D.R."/>
            <person name="Somani J."/>
            <person name="Munch P.C."/>
            <person name="Arthur T.D."/>
            <person name="Hall A.B."/>
            <person name="Rudolf S."/>
            <person name="Oakeley E.J."/>
            <person name="Ke X."/>
            <person name="Young R.A."/>
            <person name="Haiser H.J."/>
            <person name="Kolde R."/>
            <person name="Yassour M."/>
            <person name="Luopajarvi K."/>
            <person name="Siljander H."/>
            <person name="Virtanen S.M."/>
            <person name="Ilonen J."/>
            <person name="Uibo R."/>
            <person name="Tillmann V."/>
            <person name="Mokurov S."/>
            <person name="Dorshakova N."/>
            <person name="Porter J.A."/>
            <person name="McHardy A.C."/>
            <person name="Lahdesmaki H."/>
            <person name="Vlamakis H."/>
            <person name="Huttenhower C."/>
            <person name="Knip M."/>
            <person name="Xavier R.J."/>
        </authorList>
    </citation>
    <scope>NUCLEOTIDE SEQUENCE [LARGE SCALE GENOMIC DNA]</scope>
    <source>
        <strain evidence="2 3">RJX1052</strain>
    </source>
</reference>
<dbReference type="Proteomes" id="UP000294834">
    <property type="component" value="Unassembled WGS sequence"/>
</dbReference>
<accession>A0AA37KK82</accession>
<dbReference type="AlphaFoldDB" id="A0AA37KK82"/>
<comment type="caution">
    <text evidence="1">The sequence shown here is derived from an EMBL/GenBank/DDBJ whole genome shotgun (WGS) entry which is preliminary data.</text>
</comment>
<organism evidence="1 4">
    <name type="scientific">Phocaeicola dorei</name>
    <dbReference type="NCBI Taxonomy" id="357276"/>
    <lineage>
        <taxon>Bacteria</taxon>
        <taxon>Pseudomonadati</taxon>
        <taxon>Bacteroidota</taxon>
        <taxon>Bacteroidia</taxon>
        <taxon>Bacteroidales</taxon>
        <taxon>Bacteroidaceae</taxon>
        <taxon>Phocaeicola</taxon>
    </lineage>
</organism>
<evidence type="ECO:0000313" key="2">
    <source>
        <dbReference type="EMBL" id="TDB08188.1"/>
    </source>
</evidence>
<dbReference type="KEGG" id="bdh:GV66_19855"/>
<protein>
    <submittedName>
        <fullName evidence="1">Uncharacterized protein</fullName>
    </submittedName>
</protein>
<evidence type="ECO:0000313" key="1">
    <source>
        <dbReference type="EMBL" id="GKH83317.1"/>
    </source>
</evidence>